<gene>
    <name evidence="3" type="ORF">B7P43_G10864</name>
</gene>
<dbReference type="PANTHER" id="PTHR15437:SF7">
    <property type="entry name" value="TRANSCRIPTION TERMINATION FACTOR 5, MITOCHONDRIAL"/>
    <property type="match status" value="1"/>
</dbReference>
<evidence type="ECO:0008006" key="5">
    <source>
        <dbReference type="Google" id="ProtNLM"/>
    </source>
</evidence>
<dbReference type="EMBL" id="NEVH01019374">
    <property type="protein sequence ID" value="PNF22605.1"/>
    <property type="molecule type" value="Genomic_DNA"/>
</dbReference>
<dbReference type="Gene3D" id="1.25.70.10">
    <property type="entry name" value="Transcription termination factor 3, mitochondrial"/>
    <property type="match status" value="2"/>
</dbReference>
<protein>
    <recommendedName>
        <fullName evidence="5">Transcription termination factor 5, mitochondrial</fullName>
    </recommendedName>
</protein>
<keyword evidence="2" id="KW-0809">Transit peptide</keyword>
<dbReference type="GO" id="GO:0003676">
    <property type="term" value="F:nucleic acid binding"/>
    <property type="evidence" value="ECO:0007669"/>
    <property type="project" value="InterPro"/>
</dbReference>
<dbReference type="STRING" id="105785.A0A2J7Q1Y6"/>
<sequence length="534" mass="61439">MLNKRILKMCQHPFHISSVIKFCNLLPASQQIRQKRTHEINSGQLKLLMEVFGCSYQQASSISFRHTAIRTLDQNHIRKVADVLHRFGIDKGDIAEHPEILTIFPTTIENRAMLLQEGGFSAITANIIVRYITITRKPLRLLKAYQYIPSQFDIPQSFLSYLNEPPPPFNPISGDALDDKSFVDIQVAVLRHYLCWRLEMQSAELDVLMKTYSRLKNRSFRLVEESLKILEEKIGFSKEKIRRHGYLMHTHPGNTLDTLNRIKTIGGESIITVFHRYPKVIASATDTLIKTAQYLHDFGIPDAAIQKCPELFTLGSDTVFQRLTVLQSVPEFSGLAKNPRVLRLVHYQRKAYSRLSFLQQLKMKCASLHILSSPQAHFDRYVREGSDRTRGVDMTKFLSLELDASEVKIRKLLARHPYWCHVPLVTVRDTLDFLLNRGFTKCHILFNIHALLYSRNQLKKELDSLSSCCELNMCFPALKETATVEAEHQRKIDYLPPERRLALCLYFIERNFYFTGDGIWADSIVSGLAPASDT</sequence>
<dbReference type="OrthoDB" id="10064535at2759"/>
<dbReference type="PANTHER" id="PTHR15437">
    <property type="entry name" value="TRANSCRIPTION TERMINATION FACTOR, MITOCHONDRIAL"/>
    <property type="match status" value="1"/>
</dbReference>
<dbReference type="SMART" id="SM00733">
    <property type="entry name" value="Mterf"/>
    <property type="match status" value="4"/>
</dbReference>
<evidence type="ECO:0000256" key="1">
    <source>
        <dbReference type="ARBA" id="ARBA00007692"/>
    </source>
</evidence>
<evidence type="ECO:0000313" key="3">
    <source>
        <dbReference type="EMBL" id="PNF22605.1"/>
    </source>
</evidence>
<proteinExistence type="inferred from homology"/>
<dbReference type="GO" id="GO:0005759">
    <property type="term" value="C:mitochondrial matrix"/>
    <property type="evidence" value="ECO:0007669"/>
    <property type="project" value="TreeGrafter"/>
</dbReference>
<dbReference type="FunCoup" id="A0A2J7Q1Y6">
    <property type="interactions" value="96"/>
</dbReference>
<dbReference type="AlphaFoldDB" id="A0A2J7Q1Y6"/>
<keyword evidence="4" id="KW-1185">Reference proteome</keyword>
<dbReference type="GO" id="GO:0006393">
    <property type="term" value="P:termination of mitochondrial transcription"/>
    <property type="evidence" value="ECO:0007669"/>
    <property type="project" value="TreeGrafter"/>
</dbReference>
<comment type="similarity">
    <text evidence="1">Belongs to the mTERF family.</text>
</comment>
<dbReference type="EMBL" id="NEVH01019374">
    <property type="protein sequence ID" value="PNF22608.1"/>
    <property type="molecule type" value="Genomic_DNA"/>
</dbReference>
<reference evidence="3 4" key="1">
    <citation type="submission" date="2017-12" db="EMBL/GenBank/DDBJ databases">
        <title>Hemimetabolous genomes reveal molecular basis of termite eusociality.</title>
        <authorList>
            <person name="Harrison M.C."/>
            <person name="Jongepier E."/>
            <person name="Robertson H.M."/>
            <person name="Arning N."/>
            <person name="Bitard-Feildel T."/>
            <person name="Chao H."/>
            <person name="Childers C.P."/>
            <person name="Dinh H."/>
            <person name="Doddapaneni H."/>
            <person name="Dugan S."/>
            <person name="Gowin J."/>
            <person name="Greiner C."/>
            <person name="Han Y."/>
            <person name="Hu H."/>
            <person name="Hughes D.S.T."/>
            <person name="Huylmans A.-K."/>
            <person name="Kemena C."/>
            <person name="Kremer L.P.M."/>
            <person name="Lee S.L."/>
            <person name="Lopez-Ezquerra A."/>
            <person name="Mallet L."/>
            <person name="Monroy-Kuhn J.M."/>
            <person name="Moser A."/>
            <person name="Murali S.C."/>
            <person name="Muzny D.M."/>
            <person name="Otani S."/>
            <person name="Piulachs M.-D."/>
            <person name="Poelchau M."/>
            <person name="Qu J."/>
            <person name="Schaub F."/>
            <person name="Wada-Katsumata A."/>
            <person name="Worley K.C."/>
            <person name="Xie Q."/>
            <person name="Ylla G."/>
            <person name="Poulsen M."/>
            <person name="Gibbs R.A."/>
            <person name="Schal C."/>
            <person name="Richards S."/>
            <person name="Belles X."/>
            <person name="Korb J."/>
            <person name="Bornberg-Bauer E."/>
        </authorList>
    </citation>
    <scope>NUCLEOTIDE SEQUENCE [LARGE SCALE GENOMIC DNA]</scope>
    <source>
        <tissue evidence="3">Whole body</tissue>
    </source>
</reference>
<evidence type="ECO:0000313" key="4">
    <source>
        <dbReference type="Proteomes" id="UP000235965"/>
    </source>
</evidence>
<evidence type="ECO:0000256" key="2">
    <source>
        <dbReference type="ARBA" id="ARBA00022946"/>
    </source>
</evidence>
<comment type="caution">
    <text evidence="3">The sequence shown here is derived from an EMBL/GenBank/DDBJ whole genome shotgun (WGS) entry which is preliminary data.</text>
</comment>
<dbReference type="InterPro" id="IPR003690">
    <property type="entry name" value="MTERF"/>
</dbReference>
<dbReference type="InParanoid" id="A0A2J7Q1Y6"/>
<dbReference type="Proteomes" id="UP000235965">
    <property type="component" value="Unassembled WGS sequence"/>
</dbReference>
<dbReference type="InterPro" id="IPR038538">
    <property type="entry name" value="MTERF_sf"/>
</dbReference>
<name>A0A2J7Q1Y6_9NEOP</name>
<organism evidence="3 4">
    <name type="scientific">Cryptotermes secundus</name>
    <dbReference type="NCBI Taxonomy" id="105785"/>
    <lineage>
        <taxon>Eukaryota</taxon>
        <taxon>Metazoa</taxon>
        <taxon>Ecdysozoa</taxon>
        <taxon>Arthropoda</taxon>
        <taxon>Hexapoda</taxon>
        <taxon>Insecta</taxon>
        <taxon>Pterygota</taxon>
        <taxon>Neoptera</taxon>
        <taxon>Polyneoptera</taxon>
        <taxon>Dictyoptera</taxon>
        <taxon>Blattodea</taxon>
        <taxon>Blattoidea</taxon>
        <taxon>Termitoidae</taxon>
        <taxon>Kalotermitidae</taxon>
        <taxon>Cryptotermitinae</taxon>
        <taxon>Cryptotermes</taxon>
    </lineage>
</organism>
<accession>A0A2J7Q1Y6</accession>